<keyword evidence="6" id="KW-0805">Transcription regulation</keyword>
<dbReference type="AlphaFoldDB" id="A0AAD1SIT5"/>
<dbReference type="SMART" id="SM00425">
    <property type="entry name" value="TBOX"/>
    <property type="match status" value="1"/>
</dbReference>
<evidence type="ECO:0000256" key="2">
    <source>
        <dbReference type="ARBA" id="ARBA00022491"/>
    </source>
</evidence>
<keyword evidence="3" id="KW-1017">Isopeptide bond</keyword>
<comment type="caution">
    <text evidence="14">Lacks conserved residue(s) required for the propagation of feature annotation.</text>
</comment>
<dbReference type="Pfam" id="PF00907">
    <property type="entry name" value="T-box"/>
    <property type="match status" value="1"/>
</dbReference>
<dbReference type="InterPro" id="IPR018186">
    <property type="entry name" value="TF_T-box_CS"/>
</dbReference>
<evidence type="ECO:0000256" key="10">
    <source>
        <dbReference type="ARBA" id="ARBA00023242"/>
    </source>
</evidence>
<evidence type="ECO:0000256" key="11">
    <source>
        <dbReference type="ARBA" id="ARBA00072238"/>
    </source>
</evidence>
<dbReference type="GO" id="GO:0045893">
    <property type="term" value="P:positive regulation of DNA-templated transcription"/>
    <property type="evidence" value="ECO:0007669"/>
    <property type="project" value="InterPro"/>
</dbReference>
<sequence length="545" mass="62900">MGAAKNYMQSTFRMQRGTRMQSISAEHYMQNTEDLQSTLRMQSMERMQSPGLQTILGMHERTGLQSKEDMQSTTELQDDTEMKTRTDVQRTVHLHRAVEIQSTEDLQSGADVRNLPGEQQNTDTVSLNFCTQGVRILPHANCSYSQDYSPAEPMENYPKDSGELTYPLPVQQALSNPTSNQLCQTSGKVQVNLTNYTLWEKFYKHQTEMIITKQGRRMFPFLSFRLSGLDPVAQYTLHIEVVLADQNHWRYQGGKWIQCGKAEGNMPGNRRYQHPDSPNTGAHWMRQEVTFSKLKLTNNKGASNNMTQMVVLQSLHRYQPRLHVKQVQDSGNSEDQNHIFTFPETQFIAVTAYQNADITQLKIDHNPFAKGFRDHCDTIVLPPITERLTPSPPVRFPHFLPDSLNHNRFYPVEQESTPWYLSTQSMTQHLDYTPYDHTGKVPTTYTMKCYPQPPHLGYYSDHTLGSPWTGHTQYHPKPNPTHLTWFRPLLETRGKEEEHSPWGDPTTYAAYEDSKRRRLSPYSSDGSPYMSDRDTDMTYCGFFSQ</sequence>
<evidence type="ECO:0000256" key="5">
    <source>
        <dbReference type="ARBA" id="ARBA00022843"/>
    </source>
</evidence>
<dbReference type="GO" id="GO:0005634">
    <property type="term" value="C:nucleus"/>
    <property type="evidence" value="ECO:0007669"/>
    <property type="project" value="UniProtKB-SubCell"/>
</dbReference>
<keyword evidence="2" id="KW-0678">Repressor</keyword>
<keyword evidence="4" id="KW-0597">Phosphoprotein</keyword>
<dbReference type="InterPro" id="IPR008967">
    <property type="entry name" value="p53-like_TF_DNA-bd_sf"/>
</dbReference>
<evidence type="ECO:0000256" key="4">
    <source>
        <dbReference type="ARBA" id="ARBA00022553"/>
    </source>
</evidence>
<keyword evidence="17" id="KW-1185">Reference proteome</keyword>
<dbReference type="GO" id="GO:0072676">
    <property type="term" value="P:lymphocyte migration"/>
    <property type="evidence" value="ECO:0007669"/>
    <property type="project" value="UniProtKB-ARBA"/>
</dbReference>
<proteinExistence type="predicted"/>
<keyword evidence="7 14" id="KW-0238">DNA-binding</keyword>
<evidence type="ECO:0000256" key="7">
    <source>
        <dbReference type="ARBA" id="ARBA00023125"/>
    </source>
</evidence>
<dbReference type="InterPro" id="IPR046360">
    <property type="entry name" value="T-box_DNA-bd"/>
</dbReference>
<evidence type="ECO:0000256" key="1">
    <source>
        <dbReference type="ARBA" id="ARBA00004123"/>
    </source>
</evidence>
<keyword evidence="10 14" id="KW-0539">Nucleus</keyword>
<dbReference type="InterPro" id="IPR001699">
    <property type="entry name" value="TF_T-box"/>
</dbReference>
<evidence type="ECO:0000256" key="3">
    <source>
        <dbReference type="ARBA" id="ARBA00022499"/>
    </source>
</evidence>
<evidence type="ECO:0000256" key="9">
    <source>
        <dbReference type="ARBA" id="ARBA00023163"/>
    </source>
</evidence>
<reference evidence="16" key="1">
    <citation type="submission" date="2022-03" db="EMBL/GenBank/DDBJ databases">
        <authorList>
            <person name="Alioto T."/>
            <person name="Alioto T."/>
            <person name="Gomez Garrido J."/>
        </authorList>
    </citation>
    <scope>NUCLEOTIDE SEQUENCE</scope>
</reference>
<dbReference type="PANTHER" id="PTHR11267">
    <property type="entry name" value="T-BOX PROTEIN-RELATED"/>
    <property type="match status" value="1"/>
</dbReference>
<dbReference type="GO" id="GO:0000978">
    <property type="term" value="F:RNA polymerase II cis-regulatory region sequence-specific DNA binding"/>
    <property type="evidence" value="ECO:0007669"/>
    <property type="project" value="InterPro"/>
</dbReference>
<dbReference type="Proteomes" id="UP001295444">
    <property type="component" value="Chromosome 06"/>
</dbReference>
<evidence type="ECO:0000259" key="15">
    <source>
        <dbReference type="PROSITE" id="PS50252"/>
    </source>
</evidence>
<gene>
    <name evidence="16" type="ORF">PECUL_23A042690</name>
</gene>
<dbReference type="Gene3D" id="2.60.40.820">
    <property type="entry name" value="Transcription factor, T-box"/>
    <property type="match status" value="1"/>
</dbReference>
<dbReference type="GO" id="GO:0000785">
    <property type="term" value="C:chromatin"/>
    <property type="evidence" value="ECO:0007669"/>
    <property type="project" value="TreeGrafter"/>
</dbReference>
<dbReference type="SUPFAM" id="SSF49417">
    <property type="entry name" value="p53-like transcription factors"/>
    <property type="match status" value="1"/>
</dbReference>
<keyword evidence="8" id="KW-0010">Activator</keyword>
<evidence type="ECO:0000313" key="16">
    <source>
        <dbReference type="EMBL" id="CAH2301813.1"/>
    </source>
</evidence>
<evidence type="ECO:0000256" key="12">
    <source>
        <dbReference type="ARBA" id="ARBA00078344"/>
    </source>
</evidence>
<feature type="domain" description="T-box" evidence="15">
    <location>
        <begin position="193"/>
        <end position="374"/>
    </location>
</feature>
<dbReference type="GO" id="GO:0000981">
    <property type="term" value="F:DNA-binding transcription factor activity, RNA polymerase II-specific"/>
    <property type="evidence" value="ECO:0007669"/>
    <property type="project" value="TreeGrafter"/>
</dbReference>
<dbReference type="FunFam" id="2.60.40.820:FF:000011">
    <property type="entry name" value="T-box transcription factor TBX21"/>
    <property type="match status" value="1"/>
</dbReference>
<dbReference type="GO" id="GO:0045892">
    <property type="term" value="P:negative regulation of DNA-templated transcription"/>
    <property type="evidence" value="ECO:0007669"/>
    <property type="project" value="UniProtKB-ARBA"/>
</dbReference>
<dbReference type="InterPro" id="IPR036960">
    <property type="entry name" value="T-box_sf"/>
</dbReference>
<name>A0AAD1SIT5_PELCU</name>
<dbReference type="GO" id="GO:0001708">
    <property type="term" value="P:cell fate specification"/>
    <property type="evidence" value="ECO:0007669"/>
    <property type="project" value="TreeGrafter"/>
</dbReference>
<dbReference type="PROSITE" id="PS01283">
    <property type="entry name" value="TBOX_1"/>
    <property type="match status" value="1"/>
</dbReference>
<evidence type="ECO:0000256" key="13">
    <source>
        <dbReference type="ARBA" id="ARBA00081928"/>
    </source>
</evidence>
<accession>A0AAD1SIT5</accession>
<organism evidence="16 17">
    <name type="scientific">Pelobates cultripes</name>
    <name type="common">Western spadefoot toad</name>
    <dbReference type="NCBI Taxonomy" id="61616"/>
    <lineage>
        <taxon>Eukaryota</taxon>
        <taxon>Metazoa</taxon>
        <taxon>Chordata</taxon>
        <taxon>Craniata</taxon>
        <taxon>Vertebrata</taxon>
        <taxon>Euteleostomi</taxon>
        <taxon>Amphibia</taxon>
        <taxon>Batrachia</taxon>
        <taxon>Anura</taxon>
        <taxon>Pelobatoidea</taxon>
        <taxon>Pelobatidae</taxon>
        <taxon>Pelobates</taxon>
    </lineage>
</organism>
<keyword evidence="5" id="KW-0832">Ubl conjugation</keyword>
<comment type="subcellular location">
    <subcellularLocation>
        <location evidence="1 14">Nucleus</location>
    </subcellularLocation>
</comment>
<evidence type="ECO:0000256" key="6">
    <source>
        <dbReference type="ARBA" id="ARBA00023015"/>
    </source>
</evidence>
<dbReference type="PROSITE" id="PS50252">
    <property type="entry name" value="TBOX_3"/>
    <property type="match status" value="1"/>
</dbReference>
<dbReference type="EMBL" id="OW240917">
    <property type="protein sequence ID" value="CAH2301813.1"/>
    <property type="molecule type" value="Genomic_DNA"/>
</dbReference>
<evidence type="ECO:0000313" key="17">
    <source>
        <dbReference type="Proteomes" id="UP001295444"/>
    </source>
</evidence>
<evidence type="ECO:0000256" key="14">
    <source>
        <dbReference type="PROSITE-ProRule" id="PRU00201"/>
    </source>
</evidence>
<dbReference type="PRINTS" id="PR00937">
    <property type="entry name" value="TBOX"/>
</dbReference>
<keyword evidence="9" id="KW-0804">Transcription</keyword>
<evidence type="ECO:0000256" key="8">
    <source>
        <dbReference type="ARBA" id="ARBA00023159"/>
    </source>
</evidence>
<dbReference type="PANTHER" id="PTHR11267:SF125">
    <property type="entry name" value="T-BOX TRANSCRIPTION FACTOR TBX21"/>
    <property type="match status" value="1"/>
</dbReference>
<protein>
    <recommendedName>
        <fullName evidence="11">T-box transcription factor TBX21</fullName>
    </recommendedName>
    <alternativeName>
        <fullName evidence="12">T-cell-specific T-box transcription factor T-bet</fullName>
    </alternativeName>
    <alternativeName>
        <fullName evidence="13">Transcription factor TBLYM</fullName>
    </alternativeName>
</protein>